<proteinExistence type="predicted"/>
<dbReference type="Gene3D" id="3.40.50.720">
    <property type="entry name" value="NAD(P)-binding Rossmann-like Domain"/>
    <property type="match status" value="1"/>
</dbReference>
<reference evidence="2 3" key="1">
    <citation type="submission" date="2019-09" db="EMBL/GenBank/DDBJ databases">
        <title>FDA dAtabase for Regulatory Grade micrObial Sequences (FDA-ARGOS): Supporting development and validation of Infectious Disease Dx tests.</title>
        <authorList>
            <person name="Sciortino C."/>
            <person name="Tallon L."/>
            <person name="Sadzewicz L."/>
            <person name="Vavikolanu K."/>
            <person name="Mehta A."/>
            <person name="Aluvathingal J."/>
            <person name="Nadendla S."/>
            <person name="Nandy P."/>
            <person name="Geyer C."/>
            <person name="Yan Y."/>
            <person name="Sichtig H."/>
        </authorList>
    </citation>
    <scope>NUCLEOTIDE SEQUENCE [LARGE SCALE GENOMIC DNA]</scope>
    <source>
        <strain evidence="2 3">FDAARGOS_661</strain>
    </source>
</reference>
<dbReference type="SUPFAM" id="SSF51735">
    <property type="entry name" value="NAD(P)-binding Rossmann-fold domains"/>
    <property type="match status" value="1"/>
</dbReference>
<accession>A0A6N0I2A6</accession>
<dbReference type="Pfam" id="PF01370">
    <property type="entry name" value="Epimerase"/>
    <property type="match status" value="1"/>
</dbReference>
<evidence type="ECO:0000313" key="3">
    <source>
        <dbReference type="Proteomes" id="UP000509636"/>
    </source>
</evidence>
<dbReference type="InterPro" id="IPR001509">
    <property type="entry name" value="Epimerase_deHydtase"/>
</dbReference>
<dbReference type="PANTHER" id="PTHR43245">
    <property type="entry name" value="BIFUNCTIONAL POLYMYXIN RESISTANCE PROTEIN ARNA"/>
    <property type="match status" value="1"/>
</dbReference>
<gene>
    <name evidence="2" type="ORF">FOB69_03870</name>
</gene>
<dbReference type="InterPro" id="IPR036291">
    <property type="entry name" value="NAD(P)-bd_dom_sf"/>
</dbReference>
<evidence type="ECO:0000313" key="2">
    <source>
        <dbReference type="EMBL" id="QKQ28715.1"/>
    </source>
</evidence>
<dbReference type="AlphaFoldDB" id="A0A6N0I2A6"/>
<protein>
    <submittedName>
        <fullName evidence="2">NAD-dependent epimerase/dehydratase family protein</fullName>
    </submittedName>
</protein>
<dbReference type="EMBL" id="CP054550">
    <property type="protein sequence ID" value="QKQ28715.1"/>
    <property type="molecule type" value="Genomic_DNA"/>
</dbReference>
<evidence type="ECO:0000259" key="1">
    <source>
        <dbReference type="Pfam" id="PF01370"/>
    </source>
</evidence>
<dbReference type="RefSeq" id="WP_242271423.1">
    <property type="nucleotide sequence ID" value="NZ_JALCWD010000007.1"/>
</dbReference>
<feature type="domain" description="NAD-dependent epimerase/dehydratase" evidence="1">
    <location>
        <begin position="5"/>
        <end position="193"/>
    </location>
</feature>
<name>A0A6N0I2A6_STAHO</name>
<dbReference type="PANTHER" id="PTHR43245:SF58">
    <property type="entry name" value="BLL5923 PROTEIN"/>
    <property type="match status" value="1"/>
</dbReference>
<sequence>MSRNILITGKTGYIGNALEKFFIAQGDRVERLSVRRQTWQEKDFSKFDVVIHLAALVHNNTPHARLTDYFKVNYELTKNLANLVKKAGVNKFIFLSTMSVYGEEGSLTSTVKINRYTKCNPTTYYGLTKYKAETMLEDLANNQFQVNIIRPPMVYGKNSPGNFSRLLKMSKINFIYPKISNQRSVIYIDDLVYHINQLIKYDGTTLTHPQNKDYMDTNQTLMLMRKFNDKKPYLLEISYFKFLNKFLNKIGIIRKVYGNLVYDKDIDSKYNFEDKRSNFEDTIFKTIK</sequence>
<dbReference type="Proteomes" id="UP000509636">
    <property type="component" value="Chromosome"/>
</dbReference>
<dbReference type="InterPro" id="IPR050177">
    <property type="entry name" value="Lipid_A_modif_metabolic_enz"/>
</dbReference>
<organism evidence="2 3">
    <name type="scientific">Staphylococcus hominis</name>
    <dbReference type="NCBI Taxonomy" id="1290"/>
    <lineage>
        <taxon>Bacteria</taxon>
        <taxon>Bacillati</taxon>
        <taxon>Bacillota</taxon>
        <taxon>Bacilli</taxon>
        <taxon>Bacillales</taxon>
        <taxon>Staphylococcaceae</taxon>
        <taxon>Staphylococcus</taxon>
    </lineage>
</organism>